<keyword evidence="11 12" id="KW-0472">Membrane</keyword>
<evidence type="ECO:0000256" key="3">
    <source>
        <dbReference type="ARBA" id="ARBA00012438"/>
    </source>
</evidence>
<evidence type="ECO:0000256" key="7">
    <source>
        <dbReference type="ARBA" id="ARBA00022692"/>
    </source>
</evidence>
<keyword evidence="6 15" id="KW-0808">Transferase</keyword>
<dbReference type="InterPro" id="IPR003594">
    <property type="entry name" value="HATPase_dom"/>
</dbReference>
<dbReference type="SUPFAM" id="SSF158472">
    <property type="entry name" value="HAMP domain-like"/>
    <property type="match status" value="1"/>
</dbReference>
<evidence type="ECO:0000256" key="4">
    <source>
        <dbReference type="ARBA" id="ARBA00022475"/>
    </source>
</evidence>
<dbReference type="PRINTS" id="PR00344">
    <property type="entry name" value="BCTRLSENSOR"/>
</dbReference>
<keyword evidence="4" id="KW-1003">Cell membrane</keyword>
<evidence type="ECO:0000259" key="13">
    <source>
        <dbReference type="PROSITE" id="PS50109"/>
    </source>
</evidence>
<keyword evidence="10" id="KW-0902">Two-component regulatory system</keyword>
<dbReference type="SMART" id="SM00304">
    <property type="entry name" value="HAMP"/>
    <property type="match status" value="1"/>
</dbReference>
<sequence length="602" mass="69693">MKHNNWRIKNLINNVKIRNKLILTYLIVTIATVSIVGTYLTTQMTTIVVNRAVDEAENNSKTIQHRLEEILNLTTKVSDMIYGDENLNSILTRNYTSYNEVIETYYNYSVLKNYLKYYREFSSITVYVENPTLLPNTEFLMVSDTIRNEDWYKKAIANSGKIAWRYTKDEFTNLEYLSLVRCIKDNRGKQTGVLVISINPSILKGLIDTDPSNNMILLDGQTISSKNKYEIDEKQLTKYIIKKSQKDDINVFKTEFNKQESYMILNSFKIDKTLENNFKILIIVPINQITNQTNKVTTNSIVVILITIIFALFIIIYFSKTISERVDILRREMHRVVNGDFYIVSRIEGSDEIGQLYQDLKTMIKSIKQLIEEVYIEKIQKEQLRASQKEAEFKMLANQINPHFLYNTLETIRMKAFCNGDKEIADIVKKLGKIMRRNLEVSGKSVSLKSELDLIESYLQIQAMRFEGMVKYELNIESSVNQDEYEILPLLLQPVVENAFVHGLEEKREKGTIIIDILEKDECLIIKINDNGVGLEPKKLEKINKKLVLSEENNGKSIGMINVNQRIKIRYGKQYGLNIESEFGKGTTVTLSLPIIDKTEVL</sequence>
<dbReference type="CDD" id="cd06225">
    <property type="entry name" value="HAMP"/>
    <property type="match status" value="1"/>
</dbReference>
<dbReference type="RefSeq" id="WP_077845488.1">
    <property type="nucleotide sequence ID" value="NZ_LZZM01000011.1"/>
</dbReference>
<evidence type="ECO:0000256" key="1">
    <source>
        <dbReference type="ARBA" id="ARBA00000085"/>
    </source>
</evidence>
<keyword evidence="16" id="KW-1185">Reference proteome</keyword>
<dbReference type="InterPro" id="IPR003660">
    <property type="entry name" value="HAMP_dom"/>
</dbReference>
<evidence type="ECO:0000256" key="10">
    <source>
        <dbReference type="ARBA" id="ARBA00023012"/>
    </source>
</evidence>
<dbReference type="Pfam" id="PF06580">
    <property type="entry name" value="His_kinase"/>
    <property type="match status" value="1"/>
</dbReference>
<dbReference type="EC" id="2.7.13.3" evidence="3"/>
<evidence type="ECO:0000259" key="14">
    <source>
        <dbReference type="PROSITE" id="PS50885"/>
    </source>
</evidence>
<dbReference type="InterPro" id="IPR033479">
    <property type="entry name" value="dCache_1"/>
</dbReference>
<feature type="domain" description="HAMP" evidence="14">
    <location>
        <begin position="320"/>
        <end position="372"/>
    </location>
</feature>
<dbReference type="InterPro" id="IPR010559">
    <property type="entry name" value="Sig_transdc_His_kin_internal"/>
</dbReference>
<evidence type="ECO:0000256" key="12">
    <source>
        <dbReference type="SAM" id="Phobius"/>
    </source>
</evidence>
<evidence type="ECO:0000256" key="2">
    <source>
        <dbReference type="ARBA" id="ARBA00004651"/>
    </source>
</evidence>
<dbReference type="InterPro" id="IPR036890">
    <property type="entry name" value="HATPase_C_sf"/>
</dbReference>
<evidence type="ECO:0000313" key="16">
    <source>
        <dbReference type="Proteomes" id="UP000190890"/>
    </source>
</evidence>
<dbReference type="PROSITE" id="PS50109">
    <property type="entry name" value="HIS_KIN"/>
    <property type="match status" value="1"/>
</dbReference>
<dbReference type="OrthoDB" id="9809348at2"/>
<dbReference type="PANTHER" id="PTHR34220:SF7">
    <property type="entry name" value="SENSOR HISTIDINE KINASE YPDA"/>
    <property type="match status" value="1"/>
</dbReference>
<dbReference type="AlphaFoldDB" id="A0A1S8TXK1"/>
<dbReference type="STRING" id="29367.CLPUN_01630"/>
<keyword evidence="8 15" id="KW-0418">Kinase</keyword>
<comment type="catalytic activity">
    <reaction evidence="1">
        <text>ATP + protein L-histidine = ADP + protein N-phospho-L-histidine.</text>
        <dbReference type="EC" id="2.7.13.3"/>
    </reaction>
</comment>
<evidence type="ECO:0000256" key="8">
    <source>
        <dbReference type="ARBA" id="ARBA00022777"/>
    </source>
</evidence>
<keyword evidence="7 12" id="KW-0812">Transmembrane</keyword>
<dbReference type="Pfam" id="PF00672">
    <property type="entry name" value="HAMP"/>
    <property type="match status" value="1"/>
</dbReference>
<dbReference type="SMART" id="SM00387">
    <property type="entry name" value="HATPase_c"/>
    <property type="match status" value="1"/>
</dbReference>
<evidence type="ECO:0000256" key="11">
    <source>
        <dbReference type="ARBA" id="ARBA00023136"/>
    </source>
</evidence>
<dbReference type="PANTHER" id="PTHR34220">
    <property type="entry name" value="SENSOR HISTIDINE KINASE YPDA"/>
    <property type="match status" value="1"/>
</dbReference>
<organism evidence="15 16">
    <name type="scientific">Clostridium puniceum</name>
    <dbReference type="NCBI Taxonomy" id="29367"/>
    <lineage>
        <taxon>Bacteria</taxon>
        <taxon>Bacillati</taxon>
        <taxon>Bacillota</taxon>
        <taxon>Clostridia</taxon>
        <taxon>Eubacteriales</taxon>
        <taxon>Clostridiaceae</taxon>
        <taxon>Clostridium</taxon>
    </lineage>
</organism>
<dbReference type="Pfam" id="PF02518">
    <property type="entry name" value="HATPase_c"/>
    <property type="match status" value="1"/>
</dbReference>
<dbReference type="Gene3D" id="3.30.565.10">
    <property type="entry name" value="Histidine kinase-like ATPase, C-terminal domain"/>
    <property type="match status" value="1"/>
</dbReference>
<dbReference type="EMBL" id="LZZM01000011">
    <property type="protein sequence ID" value="OOM82461.1"/>
    <property type="molecule type" value="Genomic_DNA"/>
</dbReference>
<gene>
    <name evidence="15" type="primary">ypdA_1</name>
    <name evidence="15" type="ORF">CLPUN_01630</name>
</gene>
<dbReference type="Pfam" id="PF02743">
    <property type="entry name" value="dCache_1"/>
    <property type="match status" value="1"/>
</dbReference>
<comment type="subcellular location">
    <subcellularLocation>
        <location evidence="2">Cell membrane</location>
        <topology evidence="2">Multi-pass membrane protein</topology>
    </subcellularLocation>
</comment>
<dbReference type="GO" id="GO:0005886">
    <property type="term" value="C:plasma membrane"/>
    <property type="evidence" value="ECO:0007669"/>
    <property type="project" value="UniProtKB-SubCell"/>
</dbReference>
<evidence type="ECO:0000313" key="15">
    <source>
        <dbReference type="EMBL" id="OOM82461.1"/>
    </source>
</evidence>
<dbReference type="InterPro" id="IPR004358">
    <property type="entry name" value="Sig_transdc_His_kin-like_C"/>
</dbReference>
<dbReference type="PROSITE" id="PS50885">
    <property type="entry name" value="HAMP"/>
    <property type="match status" value="1"/>
</dbReference>
<dbReference type="InterPro" id="IPR050640">
    <property type="entry name" value="Bact_2-comp_sensor_kinase"/>
</dbReference>
<keyword evidence="9 12" id="KW-1133">Transmembrane helix</keyword>
<proteinExistence type="predicted"/>
<dbReference type="Proteomes" id="UP000190890">
    <property type="component" value="Unassembled WGS sequence"/>
</dbReference>
<dbReference type="SUPFAM" id="SSF55874">
    <property type="entry name" value="ATPase domain of HSP90 chaperone/DNA topoisomerase II/histidine kinase"/>
    <property type="match status" value="1"/>
</dbReference>
<evidence type="ECO:0000256" key="5">
    <source>
        <dbReference type="ARBA" id="ARBA00022553"/>
    </source>
</evidence>
<evidence type="ECO:0000256" key="9">
    <source>
        <dbReference type="ARBA" id="ARBA00022989"/>
    </source>
</evidence>
<feature type="domain" description="Histidine kinase" evidence="13">
    <location>
        <begin position="422"/>
        <end position="597"/>
    </location>
</feature>
<dbReference type="Gene3D" id="6.10.340.10">
    <property type="match status" value="1"/>
</dbReference>
<comment type="caution">
    <text evidence="15">The sequence shown here is derived from an EMBL/GenBank/DDBJ whole genome shotgun (WGS) entry which is preliminary data.</text>
</comment>
<dbReference type="GO" id="GO:0000155">
    <property type="term" value="F:phosphorelay sensor kinase activity"/>
    <property type="evidence" value="ECO:0007669"/>
    <property type="project" value="InterPro"/>
</dbReference>
<accession>A0A1S8TXK1</accession>
<name>A0A1S8TXK1_9CLOT</name>
<feature type="transmembrane region" description="Helical" evidence="12">
    <location>
        <begin position="300"/>
        <end position="318"/>
    </location>
</feature>
<reference evidence="15 16" key="1">
    <citation type="submission" date="2016-05" db="EMBL/GenBank/DDBJ databases">
        <title>Microbial solvent formation.</title>
        <authorList>
            <person name="Poehlein A."/>
            <person name="Montoya Solano J.D."/>
            <person name="Flitsch S."/>
            <person name="Krabben P."/>
            <person name="Duerre P."/>
            <person name="Daniel R."/>
        </authorList>
    </citation>
    <scope>NUCLEOTIDE SEQUENCE [LARGE SCALE GENOMIC DNA]</scope>
    <source>
        <strain evidence="15 16">DSM 2619</strain>
    </source>
</reference>
<dbReference type="CDD" id="cd18773">
    <property type="entry name" value="PDC1_HK_sensor"/>
    <property type="match status" value="1"/>
</dbReference>
<protein>
    <recommendedName>
        <fullName evidence="3">histidine kinase</fullName>
        <ecNumber evidence="3">2.7.13.3</ecNumber>
    </recommendedName>
</protein>
<feature type="transmembrane region" description="Helical" evidence="12">
    <location>
        <begin position="21"/>
        <end position="40"/>
    </location>
</feature>
<evidence type="ECO:0000256" key="6">
    <source>
        <dbReference type="ARBA" id="ARBA00022679"/>
    </source>
</evidence>
<keyword evidence="5" id="KW-0597">Phosphoprotein</keyword>
<dbReference type="InterPro" id="IPR005467">
    <property type="entry name" value="His_kinase_dom"/>
</dbReference>